<keyword evidence="2 8" id="KW-0812">Transmembrane</keyword>
<evidence type="ECO:0000256" key="1">
    <source>
        <dbReference type="ARBA" id="ARBA00004479"/>
    </source>
</evidence>
<evidence type="ECO:0000256" key="4">
    <source>
        <dbReference type="ARBA" id="ARBA00022989"/>
    </source>
</evidence>
<organism evidence="10 11">
    <name type="scientific">Hypsibius exemplaris</name>
    <name type="common">Freshwater tardigrade</name>
    <dbReference type="NCBI Taxonomy" id="2072580"/>
    <lineage>
        <taxon>Eukaryota</taxon>
        <taxon>Metazoa</taxon>
        <taxon>Ecdysozoa</taxon>
        <taxon>Tardigrada</taxon>
        <taxon>Eutardigrada</taxon>
        <taxon>Parachela</taxon>
        <taxon>Hypsibioidea</taxon>
        <taxon>Hypsibiidae</taxon>
        <taxon>Hypsibius</taxon>
    </lineage>
</organism>
<dbReference type="InterPro" id="IPR001849">
    <property type="entry name" value="PH_domain"/>
</dbReference>
<evidence type="ECO:0000313" key="11">
    <source>
        <dbReference type="Proteomes" id="UP000192578"/>
    </source>
</evidence>
<keyword evidence="7" id="KW-0325">Glycoprotein</keyword>
<dbReference type="Gene3D" id="2.30.29.30">
    <property type="entry name" value="Pleckstrin-homology domain (PH domain)/Phosphotyrosine-binding domain (PTB)"/>
    <property type="match status" value="1"/>
</dbReference>
<dbReference type="PRINTS" id="PR00255">
    <property type="entry name" value="NATPEPTIDER"/>
</dbReference>
<dbReference type="OrthoDB" id="2157866at2759"/>
<dbReference type="GO" id="GO:0016020">
    <property type="term" value="C:membrane"/>
    <property type="evidence" value="ECO:0007669"/>
    <property type="project" value="UniProtKB-SubCell"/>
</dbReference>
<feature type="transmembrane region" description="Helical" evidence="8">
    <location>
        <begin position="632"/>
        <end position="655"/>
    </location>
</feature>
<sequence length="658" mass="74253">MERLRKLYAGVFNLSHTFLVEPGLTDCDQFRDEVSNTVGRYVNQRNGPPSLTAFLGTGCHEAVVTNDLAREWNYLMITSVAAERSTSDRVLSPTWISTTISSMENYLHLYLNLLREYRWTSIFIALDQNSLPLFPAVADTLYGALYASSHFSVTKWTFNSAKMVSEDYQAILEKFRRVSRICLFLGHGEPLRQLLIQAQVRNMTNGEFVYIGLEIFRDSSAFGSYSWKYGDDNDKVTRQAYRSLLMLGMLEEELTASLDVPVNTWPCLSRERYNLTDPYYHKVNPYLIGLYESFMIFGMVLNETLSSGLLRIDELSGKRLADRILNRTFVTDLGKLYIDGSGLRRVDLAVSDLNFATGEWEVVALQRGEGWDWRLLRTIDWGNGSPDPPPNRPFCGYLNDDPKCFTEGGVANTAMGIGIAVAIVLSVFACLVFRLVKKTVQTKTKMDIKTIAKCGWVSRQTSILKHWKKVWLVLNRNGALRYFKNEQSTEPKDVVFMPNTLEIRIGDPGKHVNPPEGLSKDFLFAVIPRHGSHWQFSAESLDDRVAWVAALQEARRIRTGLRRALSEAHLLTPLVIPETYPPPPPGTYVYIPEGYVGGRHQPQGYIYQTAPGKVAQVYYVDVPGCYYGGPDYALGALGGIAAGTLLGSVMLWPLFWHC</sequence>
<dbReference type="Pfam" id="PF00169">
    <property type="entry name" value="PH"/>
    <property type="match status" value="1"/>
</dbReference>
<dbReference type="AlphaFoldDB" id="A0A1W0WFL7"/>
<reference evidence="11" key="1">
    <citation type="submission" date="2017-01" db="EMBL/GenBank/DDBJ databases">
        <title>Comparative genomics of anhydrobiosis in the tardigrade Hypsibius dujardini.</title>
        <authorList>
            <person name="Yoshida Y."/>
            <person name="Koutsovoulos G."/>
            <person name="Laetsch D."/>
            <person name="Stevens L."/>
            <person name="Kumar S."/>
            <person name="Horikawa D."/>
            <person name="Ishino K."/>
            <person name="Komine S."/>
            <person name="Tomita M."/>
            <person name="Blaxter M."/>
            <person name="Arakawa K."/>
        </authorList>
    </citation>
    <scope>NUCLEOTIDE SEQUENCE [LARGE SCALE GENOMIC DNA]</scope>
    <source>
        <strain evidence="11">Z151</strain>
    </source>
</reference>
<feature type="domain" description="PH" evidence="9">
    <location>
        <begin position="450"/>
        <end position="556"/>
    </location>
</feature>
<dbReference type="InterPro" id="IPR001170">
    <property type="entry name" value="ANPR/GUC"/>
</dbReference>
<dbReference type="CDD" id="cd06352">
    <property type="entry name" value="PBP1_NPR_GC-like"/>
    <property type="match status" value="1"/>
</dbReference>
<comment type="caution">
    <text evidence="10">The sequence shown here is derived from an EMBL/GenBank/DDBJ whole genome shotgun (WGS) entry which is preliminary data.</text>
</comment>
<name>A0A1W0WFL7_HYPEX</name>
<dbReference type="PANTHER" id="PTHR14309:SF10">
    <property type="entry name" value="PH DOMAIN-CONTAINING PROTEIN"/>
    <property type="match status" value="1"/>
</dbReference>
<protein>
    <submittedName>
        <fullName evidence="10">Atrial natriuretic peptide receptor 3</fullName>
    </submittedName>
</protein>
<gene>
    <name evidence="10" type="ORF">BV898_11781</name>
</gene>
<dbReference type="InterPro" id="IPR001828">
    <property type="entry name" value="ANF_lig-bd_rcpt"/>
</dbReference>
<accession>A0A1W0WFL7</accession>
<keyword evidence="11" id="KW-1185">Reference proteome</keyword>
<dbReference type="SUPFAM" id="SSF53822">
    <property type="entry name" value="Periplasmic binding protein-like I"/>
    <property type="match status" value="1"/>
</dbReference>
<keyword evidence="3" id="KW-0732">Signal</keyword>
<dbReference type="InterPro" id="IPR039680">
    <property type="entry name" value="PLEKHB1/2"/>
</dbReference>
<dbReference type="InterPro" id="IPR011993">
    <property type="entry name" value="PH-like_dom_sf"/>
</dbReference>
<dbReference type="Proteomes" id="UP000192578">
    <property type="component" value="Unassembled WGS sequence"/>
</dbReference>
<dbReference type="InterPro" id="IPR028082">
    <property type="entry name" value="Peripla_BP_I"/>
</dbReference>
<comment type="subcellular location">
    <subcellularLocation>
        <location evidence="1">Membrane</location>
        <topology evidence="1">Single-pass type I membrane protein</topology>
    </subcellularLocation>
</comment>
<evidence type="ECO:0000256" key="7">
    <source>
        <dbReference type="ARBA" id="ARBA00023180"/>
    </source>
</evidence>
<feature type="transmembrane region" description="Helical" evidence="8">
    <location>
        <begin position="414"/>
        <end position="436"/>
    </location>
</feature>
<evidence type="ECO:0000256" key="6">
    <source>
        <dbReference type="ARBA" id="ARBA00023170"/>
    </source>
</evidence>
<proteinExistence type="predicted"/>
<dbReference type="PANTHER" id="PTHR14309">
    <property type="entry name" value="EXPRESSED PROTEIN"/>
    <property type="match status" value="1"/>
</dbReference>
<evidence type="ECO:0000256" key="8">
    <source>
        <dbReference type="SAM" id="Phobius"/>
    </source>
</evidence>
<dbReference type="Gene3D" id="3.40.50.2300">
    <property type="match status" value="2"/>
</dbReference>
<dbReference type="SUPFAM" id="SSF50729">
    <property type="entry name" value="PH domain-like"/>
    <property type="match status" value="1"/>
</dbReference>
<dbReference type="FunFam" id="2.30.29.30:FF:000073">
    <property type="entry name" value="Pleckstrin homology domain-containing family B member 2"/>
    <property type="match status" value="1"/>
</dbReference>
<evidence type="ECO:0000256" key="2">
    <source>
        <dbReference type="ARBA" id="ARBA00022692"/>
    </source>
</evidence>
<dbReference type="EMBL" id="MTYJ01000112">
    <property type="protein sequence ID" value="OQV14010.1"/>
    <property type="molecule type" value="Genomic_DNA"/>
</dbReference>
<evidence type="ECO:0000256" key="5">
    <source>
        <dbReference type="ARBA" id="ARBA00023136"/>
    </source>
</evidence>
<keyword evidence="4 8" id="KW-1133">Transmembrane helix</keyword>
<dbReference type="PROSITE" id="PS50003">
    <property type="entry name" value="PH_DOMAIN"/>
    <property type="match status" value="1"/>
</dbReference>
<evidence type="ECO:0000256" key="3">
    <source>
        <dbReference type="ARBA" id="ARBA00022729"/>
    </source>
</evidence>
<evidence type="ECO:0000259" key="9">
    <source>
        <dbReference type="PROSITE" id="PS50003"/>
    </source>
</evidence>
<dbReference type="GO" id="GO:0045595">
    <property type="term" value="P:regulation of cell differentiation"/>
    <property type="evidence" value="ECO:0007669"/>
    <property type="project" value="TreeGrafter"/>
</dbReference>
<keyword evidence="6 10" id="KW-0675">Receptor</keyword>
<dbReference type="Pfam" id="PF01094">
    <property type="entry name" value="ANF_receptor"/>
    <property type="match status" value="1"/>
</dbReference>
<evidence type="ECO:0000313" key="10">
    <source>
        <dbReference type="EMBL" id="OQV14010.1"/>
    </source>
</evidence>
<dbReference type="SMART" id="SM00233">
    <property type="entry name" value="PH"/>
    <property type="match status" value="1"/>
</dbReference>
<keyword evidence="5 8" id="KW-0472">Membrane</keyword>